<dbReference type="STRING" id="1672749.BJF92_03210"/>
<feature type="domain" description="Aminotransferase class I/classII large" evidence="7">
    <location>
        <begin position="91"/>
        <end position="396"/>
    </location>
</feature>
<dbReference type="InterPro" id="IPR015422">
    <property type="entry name" value="PyrdxlP-dep_Trfase_small"/>
</dbReference>
<keyword evidence="4" id="KW-0032">Aminotransferase</keyword>
<dbReference type="AlphaFoldDB" id="A0A1Q9AH34"/>
<dbReference type="OrthoDB" id="9804020at2"/>
<dbReference type="Gene3D" id="3.40.640.10">
    <property type="entry name" value="Type I PLP-dependent aspartate aminotransferase-like (Major domain)"/>
    <property type="match status" value="1"/>
</dbReference>
<dbReference type="InterPro" id="IPR015424">
    <property type="entry name" value="PyrdxlP-dep_Trfase"/>
</dbReference>
<dbReference type="InterPro" id="IPR004839">
    <property type="entry name" value="Aminotransferase_I/II_large"/>
</dbReference>
<evidence type="ECO:0000256" key="6">
    <source>
        <dbReference type="ARBA" id="ARBA00022898"/>
    </source>
</evidence>
<dbReference type="Pfam" id="PF00155">
    <property type="entry name" value="Aminotran_1_2"/>
    <property type="match status" value="1"/>
</dbReference>
<dbReference type="InterPro" id="IPR015421">
    <property type="entry name" value="PyrdxlP-dep_Trfase_major"/>
</dbReference>
<evidence type="ECO:0000256" key="5">
    <source>
        <dbReference type="ARBA" id="ARBA00022679"/>
    </source>
</evidence>
<dbReference type="InterPro" id="IPR050859">
    <property type="entry name" value="Class-I_PLP-dep_aminotransf"/>
</dbReference>
<organism evidence="8 9">
    <name type="scientific">Xaviernesmea rhizosphaerae</name>
    <dbReference type="NCBI Taxonomy" id="1672749"/>
    <lineage>
        <taxon>Bacteria</taxon>
        <taxon>Pseudomonadati</taxon>
        <taxon>Pseudomonadota</taxon>
        <taxon>Alphaproteobacteria</taxon>
        <taxon>Hyphomicrobiales</taxon>
        <taxon>Rhizobiaceae</taxon>
        <taxon>Rhizobium/Agrobacterium group</taxon>
        <taxon>Xaviernesmea</taxon>
    </lineage>
</organism>
<protein>
    <submittedName>
        <fullName evidence="8">GntR family transcriptional regulator</fullName>
    </submittedName>
</protein>
<dbReference type="RefSeq" id="WP_075635621.1">
    <property type="nucleotide sequence ID" value="NZ_MKIO01000033.1"/>
</dbReference>
<dbReference type="GO" id="GO:0008483">
    <property type="term" value="F:transaminase activity"/>
    <property type="evidence" value="ECO:0007669"/>
    <property type="project" value="UniProtKB-KW"/>
</dbReference>
<evidence type="ECO:0000313" key="8">
    <source>
        <dbReference type="EMBL" id="OLP54434.1"/>
    </source>
</evidence>
<evidence type="ECO:0000256" key="2">
    <source>
        <dbReference type="ARBA" id="ARBA00007441"/>
    </source>
</evidence>
<evidence type="ECO:0000256" key="4">
    <source>
        <dbReference type="ARBA" id="ARBA00022576"/>
    </source>
</evidence>
<accession>A0A1Q9AH34</accession>
<evidence type="ECO:0000256" key="1">
    <source>
        <dbReference type="ARBA" id="ARBA00001933"/>
    </source>
</evidence>
<comment type="similarity">
    <text evidence="2">Belongs to the class-I pyridoxal-phosphate-dependent aminotransferase family.</text>
</comment>
<dbReference type="FunFam" id="3.40.640.10:FF:000053">
    <property type="entry name" value="Aminotransferase, class I"/>
    <property type="match status" value="1"/>
</dbReference>
<proteinExistence type="inferred from homology"/>
<sequence>MLDWEAIFATRSTRMRASEIRELLKLLDRPDIISFAGGIPDPALFPDVAFREAYADIFAGPAVSAALQYSVSEGYLPLRKWLVGEMARIGIPCTEDNILITSGSQQALDYLGKLFLSPKDTALVTWPTYLGALQAFNAYEPSYDQLNVTGNRTPEAYRAAAAAAGGRVKFAYMSADFSNPTGETMDRAAREKILDLGDELDIAIIEDGAYQSLRFDGTPVPPILALEIARKGTINETRTIYSGSFSKTLAPGLRVGFVVAAEPVIRKLVLMKQAADLHSSTINQMAICHVAERGFDAQVAKIRDAYSRRRDCMLAALAAHMPDGVSWTRPEGGMFIWITLPAGFDGADLLAKSLVSAKVAFVPGKAFFADGSGANTLRVSFSCANEAMIEAGISRLGQLIRSEQLAKVA</sequence>
<evidence type="ECO:0000313" key="9">
    <source>
        <dbReference type="Proteomes" id="UP000186143"/>
    </source>
</evidence>
<evidence type="ECO:0000256" key="3">
    <source>
        <dbReference type="ARBA" id="ARBA00011738"/>
    </source>
</evidence>
<gene>
    <name evidence="8" type="ORF">BJF92_03210</name>
</gene>
<dbReference type="PANTHER" id="PTHR42790">
    <property type="entry name" value="AMINOTRANSFERASE"/>
    <property type="match status" value="1"/>
</dbReference>
<dbReference type="Proteomes" id="UP000186143">
    <property type="component" value="Unassembled WGS sequence"/>
</dbReference>
<evidence type="ECO:0000259" key="7">
    <source>
        <dbReference type="Pfam" id="PF00155"/>
    </source>
</evidence>
<name>A0A1Q9AH34_9HYPH</name>
<keyword evidence="5" id="KW-0808">Transferase</keyword>
<comment type="cofactor">
    <cofactor evidence="1">
        <name>pyridoxal 5'-phosphate</name>
        <dbReference type="ChEBI" id="CHEBI:597326"/>
    </cofactor>
</comment>
<dbReference type="GO" id="GO:1901605">
    <property type="term" value="P:alpha-amino acid metabolic process"/>
    <property type="evidence" value="ECO:0007669"/>
    <property type="project" value="TreeGrafter"/>
</dbReference>
<dbReference type="GO" id="GO:0030170">
    <property type="term" value="F:pyridoxal phosphate binding"/>
    <property type="evidence" value="ECO:0007669"/>
    <property type="project" value="InterPro"/>
</dbReference>
<dbReference type="Gene3D" id="3.90.1150.10">
    <property type="entry name" value="Aspartate Aminotransferase, domain 1"/>
    <property type="match status" value="1"/>
</dbReference>
<dbReference type="EMBL" id="MKIO01000033">
    <property type="protein sequence ID" value="OLP54434.1"/>
    <property type="molecule type" value="Genomic_DNA"/>
</dbReference>
<reference evidence="8 9" key="1">
    <citation type="submission" date="2016-09" db="EMBL/GenBank/DDBJ databases">
        <title>Rhizobium sp. nov., a novel species isolated from the rice rhizosphere.</title>
        <authorList>
            <person name="Zhao J."/>
            <person name="Zhang X."/>
        </authorList>
    </citation>
    <scope>NUCLEOTIDE SEQUENCE [LARGE SCALE GENOMIC DNA]</scope>
    <source>
        <strain evidence="8 9">MH17</strain>
    </source>
</reference>
<keyword evidence="6" id="KW-0663">Pyridoxal phosphate</keyword>
<dbReference type="SUPFAM" id="SSF53383">
    <property type="entry name" value="PLP-dependent transferases"/>
    <property type="match status" value="1"/>
</dbReference>
<comment type="subunit">
    <text evidence="3">Homodimer.</text>
</comment>
<comment type="caution">
    <text evidence="8">The sequence shown here is derived from an EMBL/GenBank/DDBJ whole genome shotgun (WGS) entry which is preliminary data.</text>
</comment>
<dbReference type="CDD" id="cd00609">
    <property type="entry name" value="AAT_like"/>
    <property type="match status" value="1"/>
</dbReference>
<dbReference type="PANTHER" id="PTHR42790:SF19">
    <property type="entry name" value="KYNURENINE_ALPHA-AMINOADIPATE AMINOTRANSFERASE, MITOCHONDRIAL"/>
    <property type="match status" value="1"/>
</dbReference>